<dbReference type="Proteomes" id="UP001175271">
    <property type="component" value="Unassembled WGS sequence"/>
</dbReference>
<evidence type="ECO:0000313" key="1">
    <source>
        <dbReference type="EMBL" id="KAK0405209.1"/>
    </source>
</evidence>
<sequence length="299" mass="35125">MRLCSRCKKQHATKEDYLEHVMRWHSIFRRKMDPSDTTDFEMNEFTHHNALFDEMFMFKLRRTINDDGVWTNPARFERAKMIFEALEGGVALVDQRLPPEDAKKRKQKKYLLIPGLKAFTYILLDPSRLPEKPYNASFYEFVMAVFYIGKATAGRPLDHVKNAKDAEDNGQKLDLKESFIAALNIEGRGVIVADGGDRYSFDDEAFLHEVAMMKIYPEKFLMNDKDGHVIKWGRYKECTSSYAEVLGFPLQFPDLLPNEDDEDFYELGVFCLWKKWKIFQLEKCSEIRFDNCRNIYADI</sequence>
<name>A0AA39HH13_9BILA</name>
<organism evidence="1 2">
    <name type="scientific">Steinernema hermaphroditum</name>
    <dbReference type="NCBI Taxonomy" id="289476"/>
    <lineage>
        <taxon>Eukaryota</taxon>
        <taxon>Metazoa</taxon>
        <taxon>Ecdysozoa</taxon>
        <taxon>Nematoda</taxon>
        <taxon>Chromadorea</taxon>
        <taxon>Rhabditida</taxon>
        <taxon>Tylenchina</taxon>
        <taxon>Panagrolaimomorpha</taxon>
        <taxon>Strongyloidoidea</taxon>
        <taxon>Steinernematidae</taxon>
        <taxon>Steinernema</taxon>
    </lineage>
</organism>
<reference evidence="1" key="1">
    <citation type="submission" date="2023-06" db="EMBL/GenBank/DDBJ databases">
        <title>Genomic analysis of the entomopathogenic nematode Steinernema hermaphroditum.</title>
        <authorList>
            <person name="Schwarz E.M."/>
            <person name="Heppert J.K."/>
            <person name="Baniya A."/>
            <person name="Schwartz H.T."/>
            <person name="Tan C.-H."/>
            <person name="Antoshechkin I."/>
            <person name="Sternberg P.W."/>
            <person name="Goodrich-Blair H."/>
            <person name="Dillman A.R."/>
        </authorList>
    </citation>
    <scope>NUCLEOTIDE SEQUENCE</scope>
    <source>
        <strain evidence="1">PS9179</strain>
        <tissue evidence="1">Whole animal</tissue>
    </source>
</reference>
<dbReference type="Pfam" id="PF22945">
    <property type="entry name" value="LEM-3_GIY-YIG"/>
    <property type="match status" value="1"/>
</dbReference>
<dbReference type="AlphaFoldDB" id="A0AA39HH13"/>
<accession>A0AA39HH13</accession>
<dbReference type="EMBL" id="JAUCMV010000004">
    <property type="protein sequence ID" value="KAK0405209.1"/>
    <property type="molecule type" value="Genomic_DNA"/>
</dbReference>
<gene>
    <name evidence="1" type="ORF">QR680_017857</name>
</gene>
<evidence type="ECO:0000313" key="2">
    <source>
        <dbReference type="Proteomes" id="UP001175271"/>
    </source>
</evidence>
<protein>
    <submittedName>
        <fullName evidence="1">Uncharacterized protein</fullName>
    </submittedName>
</protein>
<comment type="caution">
    <text evidence="1">The sequence shown here is derived from an EMBL/GenBank/DDBJ whole genome shotgun (WGS) entry which is preliminary data.</text>
</comment>
<keyword evidence="2" id="KW-1185">Reference proteome</keyword>
<proteinExistence type="predicted"/>